<comment type="caution">
    <text evidence="1">The sequence shown here is derived from an EMBL/GenBank/DDBJ whole genome shotgun (WGS) entry which is preliminary data.</text>
</comment>
<dbReference type="GO" id="GO:0003676">
    <property type="term" value="F:nucleic acid binding"/>
    <property type="evidence" value="ECO:0007669"/>
    <property type="project" value="InterPro"/>
</dbReference>
<dbReference type="Proteomes" id="UP001165121">
    <property type="component" value="Unassembled WGS sequence"/>
</dbReference>
<dbReference type="AlphaFoldDB" id="A0A9W7D3C5"/>
<accession>A0A9W7D3C5</accession>
<protein>
    <submittedName>
        <fullName evidence="1">Unnamed protein product</fullName>
    </submittedName>
</protein>
<evidence type="ECO:0000313" key="1">
    <source>
        <dbReference type="EMBL" id="GMF55207.1"/>
    </source>
</evidence>
<organism evidence="1 2">
    <name type="scientific">Phytophthora fragariaefolia</name>
    <dbReference type="NCBI Taxonomy" id="1490495"/>
    <lineage>
        <taxon>Eukaryota</taxon>
        <taxon>Sar</taxon>
        <taxon>Stramenopiles</taxon>
        <taxon>Oomycota</taxon>
        <taxon>Peronosporomycetes</taxon>
        <taxon>Peronosporales</taxon>
        <taxon>Peronosporaceae</taxon>
        <taxon>Phytophthora</taxon>
    </lineage>
</organism>
<dbReference type="OrthoDB" id="110471at2759"/>
<dbReference type="EMBL" id="BSXT01003673">
    <property type="protein sequence ID" value="GMF55207.1"/>
    <property type="molecule type" value="Genomic_DNA"/>
</dbReference>
<dbReference type="SUPFAM" id="SSF57756">
    <property type="entry name" value="Retrovirus zinc finger-like domains"/>
    <property type="match status" value="2"/>
</dbReference>
<reference evidence="1" key="1">
    <citation type="submission" date="2023-04" db="EMBL/GenBank/DDBJ databases">
        <title>Phytophthora fragariaefolia NBRC 109709.</title>
        <authorList>
            <person name="Ichikawa N."/>
            <person name="Sato H."/>
            <person name="Tonouchi N."/>
        </authorList>
    </citation>
    <scope>NUCLEOTIDE SEQUENCE</scope>
    <source>
        <strain evidence="1">NBRC 109709</strain>
    </source>
</reference>
<proteinExistence type="predicted"/>
<evidence type="ECO:0000313" key="2">
    <source>
        <dbReference type="Proteomes" id="UP001165121"/>
    </source>
</evidence>
<name>A0A9W7D3C5_9STRA</name>
<dbReference type="InterPro" id="IPR036875">
    <property type="entry name" value="Znf_CCHC_sf"/>
</dbReference>
<gene>
    <name evidence="1" type="ORF">Pfra01_002320700</name>
</gene>
<sequence>MLATLDSGPARVIPEACEWLLVKAVPRPIEEDDEFPEYKSAGSDQAKTGNSASLYALMQQMQSFMQQQQLWQQKMMQNRWQPPRSPRNRLPTVSAVTHSGNEGNGLSGNARLSRGISMSPDSRTQEGIPVCGRCGYLGHSREVCSRVTMTCISCGTLGRIGAECTGASGGRDQTYQGSAGRGGGRRALSCFFGGESGHMVSQCPTVRALKGLAGGTTQAPEVPNQNP</sequence>
<keyword evidence="2" id="KW-1185">Reference proteome</keyword>
<dbReference type="Gene3D" id="4.10.60.10">
    <property type="entry name" value="Zinc finger, CCHC-type"/>
    <property type="match status" value="1"/>
</dbReference>
<dbReference type="GO" id="GO:0008270">
    <property type="term" value="F:zinc ion binding"/>
    <property type="evidence" value="ECO:0007669"/>
    <property type="project" value="InterPro"/>
</dbReference>